<dbReference type="OrthoDB" id="634996at2"/>
<dbReference type="CDD" id="cd02966">
    <property type="entry name" value="TlpA_like_family"/>
    <property type="match status" value="1"/>
</dbReference>
<dbReference type="Proteomes" id="UP000270673">
    <property type="component" value="Chromosome"/>
</dbReference>
<keyword evidence="4" id="KW-1185">Reference proteome</keyword>
<reference evidence="3 4" key="1">
    <citation type="submission" date="2018-10" db="EMBL/GenBank/DDBJ databases">
        <title>Butyricimonas faecalis sp. nov., isolated from human faeces and emended description of the genus Butyricimonas.</title>
        <authorList>
            <person name="Le Roy T."/>
            <person name="Van der Smissen P."/>
            <person name="Paquot A."/>
            <person name="Delzenne N."/>
            <person name="Muccioli G."/>
            <person name="Collet J.-F."/>
            <person name="Cani P.D."/>
        </authorList>
    </citation>
    <scope>NUCLEOTIDE SEQUENCE [LARGE SCALE GENOMIC DNA]</scope>
    <source>
        <strain evidence="3 4">H184</strain>
    </source>
</reference>
<evidence type="ECO:0000313" key="4">
    <source>
        <dbReference type="Proteomes" id="UP000270673"/>
    </source>
</evidence>
<accession>A0A3Q9IPF8</accession>
<dbReference type="InterPro" id="IPR013766">
    <property type="entry name" value="Thioredoxin_domain"/>
</dbReference>
<feature type="domain" description="Thioredoxin" evidence="2">
    <location>
        <begin position="507"/>
        <end position="663"/>
    </location>
</feature>
<protein>
    <submittedName>
        <fullName evidence="3">TlpA family protein disulfide reductase</fullName>
    </submittedName>
</protein>
<organism evidence="3 4">
    <name type="scientific">Butyricimonas faecalis</name>
    <dbReference type="NCBI Taxonomy" id="2093856"/>
    <lineage>
        <taxon>Bacteria</taxon>
        <taxon>Pseudomonadati</taxon>
        <taxon>Bacteroidota</taxon>
        <taxon>Bacteroidia</taxon>
        <taxon>Bacteroidales</taxon>
        <taxon>Odoribacteraceae</taxon>
        <taxon>Butyricimonas</taxon>
    </lineage>
</organism>
<dbReference type="PANTHER" id="PTHR42852:SF17">
    <property type="entry name" value="THIOREDOXIN-LIKE PROTEIN HI_1115"/>
    <property type="match status" value="1"/>
</dbReference>
<keyword evidence="1" id="KW-0732">Signal</keyword>
<dbReference type="KEGG" id="buy:D8S85_11810"/>
<dbReference type="RefSeq" id="WP_127075097.1">
    <property type="nucleotide sequence ID" value="NZ_CP032819.1"/>
</dbReference>
<dbReference type="Gene3D" id="3.40.30.10">
    <property type="entry name" value="Glutaredoxin"/>
    <property type="match status" value="1"/>
</dbReference>
<evidence type="ECO:0000313" key="3">
    <source>
        <dbReference type="EMBL" id="AZS30158.1"/>
    </source>
</evidence>
<gene>
    <name evidence="3" type="ORF">D8S85_11810</name>
</gene>
<name>A0A3Q9IPF8_9BACT</name>
<dbReference type="InterPro" id="IPR036249">
    <property type="entry name" value="Thioredoxin-like_sf"/>
</dbReference>
<evidence type="ECO:0000256" key="1">
    <source>
        <dbReference type="SAM" id="SignalP"/>
    </source>
</evidence>
<evidence type="ECO:0000259" key="2">
    <source>
        <dbReference type="PROSITE" id="PS51352"/>
    </source>
</evidence>
<dbReference type="AlphaFoldDB" id="A0A3Q9IPF8"/>
<dbReference type="InterPro" id="IPR050553">
    <property type="entry name" value="Thioredoxin_ResA/DsbE_sf"/>
</dbReference>
<feature type="chain" id="PRO_5018604625" evidence="1">
    <location>
        <begin position="22"/>
        <end position="670"/>
    </location>
</feature>
<sequence length="670" mass="76841">MKKKLVYVLFACLAMVNMALGQQKESRLTLNPEVPVAGQSLELTYNPKGGPLEGKSDLVGIIYMYNFYHWEMGDVQLKQEGELWKGTFEMPENCAFIAFKFQSTFTLQPDSTDNNNDNGFMFIPQNSAGDYLPGRYLAWGVFRMPSLGSETGNYFSGNYKEISDEAAMMWTDQEAKHYPQYGRRFFGTMKSVLKKMYGDNSRPGIAHLLKVMENQPDLTENEYEEISNTYRFDLKNKAKADSVDQVILKLFPYGGVARFNRSFELDRLSGEEYFAAADRFRKDFPIEAWRKNPNPRGFVYNNFYRELATRYYKSGNYKKLEEILPEMDMVMINDVFRKSVEFAIRKTPTPPETYVEIARKFIDQMIAKVGDGSYSQTITASPRQAEELARLWLNYYIGVYAQVAEKCGRYQEVVDVMNLIDEDQRYASYPAGNEAYIASLEKLGRNDEAFDAMKGIASAGQMTPVIYDKLREQYAALKDKPATFEAWIASLKPKHVIEKIKKQLRAEMIDVPFEPFVLESHSGGKVKSARFKKDEIVVIDFWALWCAPCIAALDGMQMAVDLYANDPTVKFYFVITQDEPRKEKIDALWEKNNFRNMQVLYDANPKGKNTRNVVYKSMFPGTSGIPQKAILKNGRIRYRAEGYGGSPSGLMDEISYVIEILKEEGNHVEK</sequence>
<proteinExistence type="predicted"/>
<dbReference type="PANTHER" id="PTHR42852">
    <property type="entry name" value="THIOL:DISULFIDE INTERCHANGE PROTEIN DSBE"/>
    <property type="match status" value="1"/>
</dbReference>
<feature type="signal peptide" evidence="1">
    <location>
        <begin position="1"/>
        <end position="21"/>
    </location>
</feature>
<dbReference type="EMBL" id="CP032819">
    <property type="protein sequence ID" value="AZS30158.1"/>
    <property type="molecule type" value="Genomic_DNA"/>
</dbReference>
<dbReference type="PROSITE" id="PS51352">
    <property type="entry name" value="THIOREDOXIN_2"/>
    <property type="match status" value="1"/>
</dbReference>
<dbReference type="SUPFAM" id="SSF52833">
    <property type="entry name" value="Thioredoxin-like"/>
    <property type="match status" value="1"/>
</dbReference>